<dbReference type="InterPro" id="IPR007016">
    <property type="entry name" value="O-antigen_ligase-rel_domated"/>
</dbReference>
<evidence type="ECO:0000256" key="2">
    <source>
        <dbReference type="ARBA" id="ARBA00022692"/>
    </source>
</evidence>
<proteinExistence type="predicted"/>
<feature type="transmembrane region" description="Helical" evidence="5">
    <location>
        <begin position="237"/>
        <end position="253"/>
    </location>
</feature>
<accession>A0A0G0NNU5</accession>
<feature type="transmembrane region" description="Helical" evidence="5">
    <location>
        <begin position="86"/>
        <end position="106"/>
    </location>
</feature>
<feature type="transmembrane region" description="Helical" evidence="5">
    <location>
        <begin position="377"/>
        <end position="397"/>
    </location>
</feature>
<reference evidence="7 8" key="1">
    <citation type="journal article" date="2015" name="Nature">
        <title>rRNA introns, odd ribosomes, and small enigmatic genomes across a large radiation of phyla.</title>
        <authorList>
            <person name="Brown C.T."/>
            <person name="Hug L.A."/>
            <person name="Thomas B.C."/>
            <person name="Sharon I."/>
            <person name="Castelle C.J."/>
            <person name="Singh A."/>
            <person name="Wilkins M.J."/>
            <person name="Williams K.H."/>
            <person name="Banfield J.F."/>
        </authorList>
    </citation>
    <scope>NUCLEOTIDE SEQUENCE [LARGE SCALE GENOMIC DNA]</scope>
</reference>
<feature type="domain" description="O-antigen ligase-related" evidence="6">
    <location>
        <begin position="222"/>
        <end position="386"/>
    </location>
</feature>
<dbReference type="Pfam" id="PF04932">
    <property type="entry name" value="Wzy_C"/>
    <property type="match status" value="1"/>
</dbReference>
<dbReference type="InterPro" id="IPR051533">
    <property type="entry name" value="WaaL-like"/>
</dbReference>
<keyword evidence="3 5" id="KW-1133">Transmembrane helix</keyword>
<evidence type="ECO:0000256" key="4">
    <source>
        <dbReference type="ARBA" id="ARBA00023136"/>
    </source>
</evidence>
<dbReference type="GO" id="GO:0016020">
    <property type="term" value="C:membrane"/>
    <property type="evidence" value="ECO:0007669"/>
    <property type="project" value="UniProtKB-SubCell"/>
</dbReference>
<dbReference type="PANTHER" id="PTHR37422">
    <property type="entry name" value="TEICHURONIC ACID BIOSYNTHESIS PROTEIN TUAE"/>
    <property type="match status" value="1"/>
</dbReference>
<name>A0A0G0NNU5_9BACT</name>
<feature type="transmembrane region" description="Helical" evidence="5">
    <location>
        <begin position="260"/>
        <end position="278"/>
    </location>
</feature>
<feature type="transmembrane region" description="Helical" evidence="5">
    <location>
        <begin position="438"/>
        <end position="454"/>
    </location>
</feature>
<feature type="transmembrane region" description="Helical" evidence="5">
    <location>
        <begin position="141"/>
        <end position="161"/>
    </location>
</feature>
<evidence type="ECO:0000256" key="5">
    <source>
        <dbReference type="SAM" id="Phobius"/>
    </source>
</evidence>
<dbReference type="Proteomes" id="UP000034048">
    <property type="component" value="Unassembled WGS sequence"/>
</dbReference>
<protein>
    <submittedName>
        <fullName evidence="7">O-antigen polymerase</fullName>
    </submittedName>
</protein>
<keyword evidence="4 5" id="KW-0472">Membrane</keyword>
<evidence type="ECO:0000313" key="8">
    <source>
        <dbReference type="Proteomes" id="UP000034048"/>
    </source>
</evidence>
<feature type="transmembrane region" description="Helical" evidence="5">
    <location>
        <begin position="409"/>
        <end position="432"/>
    </location>
</feature>
<sequence length="458" mass="52496">MLTLALIYLLFFAYLSWRRLDWAVMLIIFALWSYLIRFSLLGFPITLLEAMIGIAFLVWLVKERQLVWQRFKHCFKRQAQTKRYPFDWEIVILLIVSILAVVTAGWTDSAFGIWKAYFLEPIILFLLVFNVFGKNKEYSKIIYPLATSALLISLIAIYQKLTGDFVVLEYWTAQAQRATSLFPYPNAVGLYLAPVAMLLVGWLGEIIKTKKSVWQIIGLSATIALSILAIISAQSDGALIAVIGAVIIFGLLVSRRWAMITVALVVIAVMGLSLQAGLRQKIVDKVTLFDLSGQIRQQQWKETWLMLQDGHWFLGAGLSNYQTVIKPYHQEGIFVKNHDPKWLDKVLYDPVYHQAAWQPTEIYLYPHNILLNFWTELGLLGALLFVWLIAKYLVIGLQNIFARQATNRYLTLGLIGAMITIIIHGLVDVPYFKNDLAVLWWLLLAMLGMINIHRKRLK</sequence>
<gene>
    <name evidence="7" type="ORF">UT42_C0027G0001</name>
</gene>
<feature type="transmembrane region" description="Helical" evidence="5">
    <location>
        <begin position="34"/>
        <end position="61"/>
    </location>
</feature>
<evidence type="ECO:0000259" key="6">
    <source>
        <dbReference type="Pfam" id="PF04932"/>
    </source>
</evidence>
<dbReference type="EMBL" id="LBWS01000027">
    <property type="protein sequence ID" value="KKR14481.1"/>
    <property type="molecule type" value="Genomic_DNA"/>
</dbReference>
<keyword evidence="2 5" id="KW-0812">Transmembrane</keyword>
<organism evidence="7 8">
    <name type="scientific">Candidatus Falkowbacteria bacterium GW2011_GWA2_39_24</name>
    <dbReference type="NCBI Taxonomy" id="1618634"/>
    <lineage>
        <taxon>Bacteria</taxon>
        <taxon>Candidatus Falkowiibacteriota</taxon>
    </lineage>
</organism>
<feature type="transmembrane region" description="Helical" evidence="5">
    <location>
        <begin position="112"/>
        <end position="132"/>
    </location>
</feature>
<evidence type="ECO:0000256" key="1">
    <source>
        <dbReference type="ARBA" id="ARBA00004141"/>
    </source>
</evidence>
<comment type="subcellular location">
    <subcellularLocation>
        <location evidence="1">Membrane</location>
        <topology evidence="1">Multi-pass membrane protein</topology>
    </subcellularLocation>
</comment>
<feature type="transmembrane region" description="Helical" evidence="5">
    <location>
        <begin position="213"/>
        <end position="231"/>
    </location>
</feature>
<dbReference type="AlphaFoldDB" id="A0A0G0NNU5"/>
<feature type="transmembrane region" description="Helical" evidence="5">
    <location>
        <begin position="181"/>
        <end position="201"/>
    </location>
</feature>
<comment type="caution">
    <text evidence="7">The sequence shown here is derived from an EMBL/GenBank/DDBJ whole genome shotgun (WGS) entry which is preliminary data.</text>
</comment>
<evidence type="ECO:0000256" key="3">
    <source>
        <dbReference type="ARBA" id="ARBA00022989"/>
    </source>
</evidence>
<dbReference type="PANTHER" id="PTHR37422:SF13">
    <property type="entry name" value="LIPOPOLYSACCHARIDE BIOSYNTHESIS PROTEIN PA4999-RELATED"/>
    <property type="match status" value="1"/>
</dbReference>
<evidence type="ECO:0000313" key="7">
    <source>
        <dbReference type="EMBL" id="KKR14481.1"/>
    </source>
</evidence>